<organism evidence="2 3">
    <name type="scientific">Aquarana catesbeiana</name>
    <name type="common">American bullfrog</name>
    <name type="synonym">Rana catesbeiana</name>
    <dbReference type="NCBI Taxonomy" id="8400"/>
    <lineage>
        <taxon>Eukaryota</taxon>
        <taxon>Metazoa</taxon>
        <taxon>Chordata</taxon>
        <taxon>Craniata</taxon>
        <taxon>Vertebrata</taxon>
        <taxon>Euteleostomi</taxon>
        <taxon>Amphibia</taxon>
        <taxon>Batrachia</taxon>
        <taxon>Anura</taxon>
        <taxon>Neobatrachia</taxon>
        <taxon>Ranoidea</taxon>
        <taxon>Ranidae</taxon>
        <taxon>Aquarana</taxon>
    </lineage>
</organism>
<dbReference type="EMBL" id="KV929041">
    <property type="protein sequence ID" value="PIO33185.1"/>
    <property type="molecule type" value="Genomic_DNA"/>
</dbReference>
<dbReference type="InterPro" id="IPR011993">
    <property type="entry name" value="PH-like_dom_sf"/>
</dbReference>
<name>A0A2G9RZE5_AQUCT</name>
<dbReference type="GO" id="GO:0005096">
    <property type="term" value="F:GTPase activator activity"/>
    <property type="evidence" value="ECO:0007669"/>
    <property type="project" value="TreeGrafter"/>
</dbReference>
<gene>
    <name evidence="2" type="ORF">AB205_0085310</name>
</gene>
<reference evidence="3" key="1">
    <citation type="journal article" date="2017" name="Nat. Commun.">
        <title>The North American bullfrog draft genome provides insight into hormonal regulation of long noncoding RNA.</title>
        <authorList>
            <person name="Hammond S.A."/>
            <person name="Warren R.L."/>
            <person name="Vandervalk B.P."/>
            <person name="Kucuk E."/>
            <person name="Khan H."/>
            <person name="Gibb E.A."/>
            <person name="Pandoh P."/>
            <person name="Kirk H."/>
            <person name="Zhao Y."/>
            <person name="Jones M."/>
            <person name="Mungall A.J."/>
            <person name="Coope R."/>
            <person name="Pleasance S."/>
            <person name="Moore R.A."/>
            <person name="Holt R.A."/>
            <person name="Round J.M."/>
            <person name="Ohora S."/>
            <person name="Walle B.V."/>
            <person name="Veldhoen N."/>
            <person name="Helbing C.C."/>
            <person name="Birol I."/>
        </authorList>
    </citation>
    <scope>NUCLEOTIDE SEQUENCE [LARGE SCALE GENOMIC DNA]</scope>
</reference>
<dbReference type="GO" id="GO:0005737">
    <property type="term" value="C:cytoplasm"/>
    <property type="evidence" value="ECO:0007669"/>
    <property type="project" value="TreeGrafter"/>
</dbReference>
<dbReference type="PANTHER" id="PTHR23138">
    <property type="entry name" value="RAN BINDING PROTEIN"/>
    <property type="match status" value="1"/>
</dbReference>
<protein>
    <recommendedName>
        <fullName evidence="1">RanBD1 domain-containing protein</fullName>
    </recommendedName>
</protein>
<dbReference type="OrthoDB" id="9906017at2759"/>
<sequence length="144" mass="17046">MASNRKTEKGGDNDEEVVHNDDVHFEPIVSLPEVEVKSGEEDEEVLFKERAKLYRWDRLANQWKERGVGEIKILYHQERKYYRILMRREQVLKVCANHVISKDMKLAPLSTSQNSFVWIANDYSGKCHFPCYIQIFINNSQVYH</sequence>
<evidence type="ECO:0000313" key="3">
    <source>
        <dbReference type="Proteomes" id="UP000228934"/>
    </source>
</evidence>
<dbReference type="Gene3D" id="2.30.29.30">
    <property type="entry name" value="Pleckstrin-homology domain (PH domain)/Phosphotyrosine-binding domain (PTB)"/>
    <property type="match status" value="1"/>
</dbReference>
<dbReference type="FunFam" id="2.30.29.30:FF:000018">
    <property type="entry name" value="E3 SUMO-protein ligase RanBP2"/>
    <property type="match status" value="1"/>
</dbReference>
<proteinExistence type="predicted"/>
<dbReference type="GO" id="GO:0005643">
    <property type="term" value="C:nuclear pore"/>
    <property type="evidence" value="ECO:0007669"/>
    <property type="project" value="TreeGrafter"/>
</dbReference>
<evidence type="ECO:0000313" key="2">
    <source>
        <dbReference type="EMBL" id="PIO33185.1"/>
    </source>
</evidence>
<dbReference type="InterPro" id="IPR045255">
    <property type="entry name" value="RanBP1-like"/>
</dbReference>
<feature type="non-terminal residue" evidence="2">
    <location>
        <position position="144"/>
    </location>
</feature>
<dbReference type="PANTHER" id="PTHR23138:SF87">
    <property type="entry name" value="E3 SUMO-PROTEIN LIGASE RANBP2"/>
    <property type="match status" value="1"/>
</dbReference>
<dbReference type="AlphaFoldDB" id="A0A2G9RZE5"/>
<dbReference type="Pfam" id="PF00638">
    <property type="entry name" value="Ran_BP1"/>
    <property type="match status" value="1"/>
</dbReference>
<keyword evidence="3" id="KW-1185">Reference proteome</keyword>
<feature type="domain" description="RanBD1" evidence="1">
    <location>
        <begin position="24"/>
        <end position="124"/>
    </location>
</feature>
<evidence type="ECO:0000259" key="1">
    <source>
        <dbReference type="PROSITE" id="PS50196"/>
    </source>
</evidence>
<dbReference type="Proteomes" id="UP000228934">
    <property type="component" value="Unassembled WGS sequence"/>
</dbReference>
<dbReference type="SUPFAM" id="SSF50729">
    <property type="entry name" value="PH domain-like"/>
    <property type="match status" value="1"/>
</dbReference>
<accession>A0A2G9RZE5</accession>
<dbReference type="PROSITE" id="PS50196">
    <property type="entry name" value="RANBD1"/>
    <property type="match status" value="1"/>
</dbReference>
<dbReference type="InterPro" id="IPR000156">
    <property type="entry name" value="Ran_bind_dom"/>
</dbReference>
<dbReference type="SMART" id="SM00160">
    <property type="entry name" value="RanBD"/>
    <property type="match status" value="1"/>
</dbReference>